<evidence type="ECO:0000256" key="3">
    <source>
        <dbReference type="ARBA" id="ARBA00022741"/>
    </source>
</evidence>
<dbReference type="CDD" id="cd03428">
    <property type="entry name" value="NUDIX_Ap4A_Nudt2"/>
    <property type="match status" value="1"/>
</dbReference>
<keyword evidence="4" id="KW-0378">Hydrolase</keyword>
<gene>
    <name evidence="7" type="ORF">Fcan01_02773</name>
</gene>
<dbReference type="GO" id="GO:0006754">
    <property type="term" value="P:ATP biosynthetic process"/>
    <property type="evidence" value="ECO:0007669"/>
    <property type="project" value="TreeGrafter"/>
</dbReference>
<dbReference type="OrthoDB" id="276276at2759"/>
<keyword evidence="3" id="KW-0547">Nucleotide-binding</keyword>
<dbReference type="InterPro" id="IPR000086">
    <property type="entry name" value="NUDIX_hydrolase_dom"/>
</dbReference>
<dbReference type="InterPro" id="IPR051325">
    <property type="entry name" value="Nudix_hydrolase_domain"/>
</dbReference>
<dbReference type="AlphaFoldDB" id="A0A226F755"/>
<reference evidence="7 8" key="1">
    <citation type="submission" date="2015-12" db="EMBL/GenBank/DDBJ databases">
        <title>The genome of Folsomia candida.</title>
        <authorList>
            <person name="Faddeeva A."/>
            <person name="Derks M.F."/>
            <person name="Anvar Y."/>
            <person name="Smit S."/>
            <person name="Van Straalen N."/>
            <person name="Roelofs D."/>
        </authorList>
    </citation>
    <scope>NUCLEOTIDE SEQUENCE [LARGE SCALE GENOMIC DNA]</scope>
    <source>
        <strain evidence="7 8">VU population</strain>
        <tissue evidence="7">Whole body</tissue>
    </source>
</reference>
<dbReference type="GO" id="GO:0000166">
    <property type="term" value="F:nucleotide binding"/>
    <property type="evidence" value="ECO:0007669"/>
    <property type="project" value="UniProtKB-KW"/>
</dbReference>
<dbReference type="PANTHER" id="PTHR21340">
    <property type="entry name" value="DIADENOSINE 5,5-P1,P4-TETRAPHOSPHATE PYROPHOSPHOHYDROLASE MUTT"/>
    <property type="match status" value="1"/>
</dbReference>
<protein>
    <recommendedName>
        <fullName evidence="2">Bis(5'-nucleosyl)-tetraphosphatase [asymmetrical]</fullName>
    </recommendedName>
    <alternativeName>
        <fullName evidence="5">Diadenosine 5',5'''-P1,P4-tetraphosphate asymmetrical hydrolase</fullName>
    </alternativeName>
</protein>
<name>A0A226F755_FOLCA</name>
<sequence length="147" mass="17014">MAGEQLKAAAGILIYRFLGEFQYLLLQASYQNFHWSPPKGHVDPGEDKMQTALRETEEESGLGKDQYDIDTNYPPFVLKYMVKEKPKTVDYWIARLKNPQASIKLSDEHKDYKWVNMETALTLTHQDLGDAIKAVDKYLKEKEHFSS</sequence>
<comment type="caution">
    <text evidence="7">The sequence shown here is derived from an EMBL/GenBank/DDBJ whole genome shotgun (WGS) entry which is preliminary data.</text>
</comment>
<proteinExistence type="inferred from homology"/>
<dbReference type="Gene3D" id="3.90.79.10">
    <property type="entry name" value="Nucleoside Triphosphate Pyrophosphohydrolase"/>
    <property type="match status" value="1"/>
</dbReference>
<dbReference type="InterPro" id="IPR003565">
    <property type="entry name" value="Tetra_PHTase"/>
</dbReference>
<feature type="domain" description="Nudix hydrolase" evidence="6">
    <location>
        <begin position="5"/>
        <end position="141"/>
    </location>
</feature>
<evidence type="ECO:0000256" key="4">
    <source>
        <dbReference type="ARBA" id="ARBA00022801"/>
    </source>
</evidence>
<comment type="similarity">
    <text evidence="1">Belongs to the Nudix hydrolase family.</text>
</comment>
<dbReference type="GO" id="GO:0006167">
    <property type="term" value="P:AMP biosynthetic process"/>
    <property type="evidence" value="ECO:0007669"/>
    <property type="project" value="TreeGrafter"/>
</dbReference>
<dbReference type="SUPFAM" id="SSF55811">
    <property type="entry name" value="Nudix"/>
    <property type="match status" value="1"/>
</dbReference>
<organism evidence="7 8">
    <name type="scientific">Folsomia candida</name>
    <name type="common">Springtail</name>
    <dbReference type="NCBI Taxonomy" id="158441"/>
    <lineage>
        <taxon>Eukaryota</taxon>
        <taxon>Metazoa</taxon>
        <taxon>Ecdysozoa</taxon>
        <taxon>Arthropoda</taxon>
        <taxon>Hexapoda</taxon>
        <taxon>Collembola</taxon>
        <taxon>Entomobryomorpha</taxon>
        <taxon>Isotomoidea</taxon>
        <taxon>Isotomidae</taxon>
        <taxon>Proisotominae</taxon>
        <taxon>Folsomia</taxon>
    </lineage>
</organism>
<evidence type="ECO:0000256" key="1">
    <source>
        <dbReference type="ARBA" id="ARBA00005582"/>
    </source>
</evidence>
<evidence type="ECO:0000256" key="2">
    <source>
        <dbReference type="ARBA" id="ARBA00018911"/>
    </source>
</evidence>
<evidence type="ECO:0000313" key="7">
    <source>
        <dbReference type="EMBL" id="OXA65041.1"/>
    </source>
</evidence>
<evidence type="ECO:0000256" key="5">
    <source>
        <dbReference type="ARBA" id="ARBA00032644"/>
    </source>
</evidence>
<dbReference type="InterPro" id="IPR015797">
    <property type="entry name" value="NUDIX_hydrolase-like_dom_sf"/>
</dbReference>
<dbReference type="GO" id="GO:0004081">
    <property type="term" value="F:bis(5'-nucleosyl)-tetraphosphatase (asymmetrical) activity"/>
    <property type="evidence" value="ECO:0007669"/>
    <property type="project" value="TreeGrafter"/>
</dbReference>
<dbReference type="InterPro" id="IPR020084">
    <property type="entry name" value="NUDIX_hydrolase_CS"/>
</dbReference>
<dbReference type="PANTHER" id="PTHR21340:SF0">
    <property type="entry name" value="BIS(5'-NUCLEOSYL)-TETRAPHOSPHATASE [ASYMMETRICAL]"/>
    <property type="match status" value="1"/>
</dbReference>
<dbReference type="PROSITE" id="PS51462">
    <property type="entry name" value="NUDIX"/>
    <property type="match status" value="1"/>
</dbReference>
<accession>A0A226F755</accession>
<dbReference type="PROSITE" id="PS00893">
    <property type="entry name" value="NUDIX_BOX"/>
    <property type="match status" value="1"/>
</dbReference>
<dbReference type="EMBL" id="LNIX01000001">
    <property type="protein sequence ID" value="OXA65041.1"/>
    <property type="molecule type" value="Genomic_DNA"/>
</dbReference>
<keyword evidence="8" id="KW-1185">Reference proteome</keyword>
<dbReference type="STRING" id="158441.A0A226F755"/>
<evidence type="ECO:0000313" key="8">
    <source>
        <dbReference type="Proteomes" id="UP000198287"/>
    </source>
</evidence>
<dbReference type="Pfam" id="PF00293">
    <property type="entry name" value="NUDIX"/>
    <property type="match status" value="1"/>
</dbReference>
<dbReference type="PRINTS" id="PR01405">
    <property type="entry name" value="TETRPHPHTASE"/>
</dbReference>
<evidence type="ECO:0000259" key="6">
    <source>
        <dbReference type="PROSITE" id="PS51462"/>
    </source>
</evidence>
<dbReference type="OMA" id="CGQIEYL"/>
<dbReference type="Proteomes" id="UP000198287">
    <property type="component" value="Unassembled WGS sequence"/>
</dbReference>